<dbReference type="EMBL" id="DXGI01000036">
    <property type="protein sequence ID" value="HIW77726.1"/>
    <property type="molecule type" value="Genomic_DNA"/>
</dbReference>
<dbReference type="PRINTS" id="PR00812">
    <property type="entry name" value="BCTERIALGSPF"/>
</dbReference>
<evidence type="ECO:0000259" key="9">
    <source>
        <dbReference type="Pfam" id="PF00482"/>
    </source>
</evidence>
<reference evidence="10" key="2">
    <citation type="submission" date="2021-04" db="EMBL/GenBank/DDBJ databases">
        <authorList>
            <person name="Gilroy R."/>
        </authorList>
    </citation>
    <scope>NUCLEOTIDE SEQUENCE</scope>
    <source>
        <strain evidence="10">ChiSxjej5B17-1746</strain>
    </source>
</reference>
<evidence type="ECO:0000256" key="6">
    <source>
        <dbReference type="ARBA" id="ARBA00022989"/>
    </source>
</evidence>
<proteinExistence type="inferred from homology"/>
<name>A0A9D1R067_9BACT</name>
<dbReference type="InterPro" id="IPR003004">
    <property type="entry name" value="GspF/PilC"/>
</dbReference>
<dbReference type="InterPro" id="IPR018076">
    <property type="entry name" value="T2SS_GspF_dom"/>
</dbReference>
<feature type="transmembrane region" description="Helical" evidence="8">
    <location>
        <begin position="227"/>
        <end position="246"/>
    </location>
</feature>
<keyword evidence="7 8" id="KW-0472">Membrane</keyword>
<evidence type="ECO:0000313" key="11">
    <source>
        <dbReference type="Proteomes" id="UP000824264"/>
    </source>
</evidence>
<feature type="transmembrane region" description="Helical" evidence="8">
    <location>
        <begin position="258"/>
        <end position="284"/>
    </location>
</feature>
<dbReference type="GO" id="GO:0015628">
    <property type="term" value="P:protein secretion by the type II secretion system"/>
    <property type="evidence" value="ECO:0007669"/>
    <property type="project" value="TreeGrafter"/>
</dbReference>
<feature type="non-terminal residue" evidence="10">
    <location>
        <position position="402"/>
    </location>
</feature>
<organism evidence="10 11">
    <name type="scientific">Candidatus Bilophila faecipullorum</name>
    <dbReference type="NCBI Taxonomy" id="2838482"/>
    <lineage>
        <taxon>Bacteria</taxon>
        <taxon>Pseudomonadati</taxon>
        <taxon>Thermodesulfobacteriota</taxon>
        <taxon>Desulfovibrionia</taxon>
        <taxon>Desulfovibrionales</taxon>
        <taxon>Desulfovibrionaceae</taxon>
        <taxon>Bilophila</taxon>
    </lineage>
</organism>
<dbReference type="FunFam" id="1.20.81.30:FF:000001">
    <property type="entry name" value="Type II secretion system protein F"/>
    <property type="match status" value="2"/>
</dbReference>
<keyword evidence="5 8" id="KW-0812">Transmembrane</keyword>
<evidence type="ECO:0000256" key="1">
    <source>
        <dbReference type="ARBA" id="ARBA00004429"/>
    </source>
</evidence>
<evidence type="ECO:0000256" key="2">
    <source>
        <dbReference type="ARBA" id="ARBA00005745"/>
    </source>
</evidence>
<comment type="similarity">
    <text evidence="2">Belongs to the GSP F family.</text>
</comment>
<evidence type="ECO:0000256" key="7">
    <source>
        <dbReference type="ARBA" id="ARBA00023136"/>
    </source>
</evidence>
<evidence type="ECO:0000256" key="3">
    <source>
        <dbReference type="ARBA" id="ARBA00022475"/>
    </source>
</evidence>
<dbReference type="Proteomes" id="UP000824264">
    <property type="component" value="Unassembled WGS sequence"/>
</dbReference>
<comment type="caution">
    <text evidence="10">The sequence shown here is derived from an EMBL/GenBank/DDBJ whole genome shotgun (WGS) entry which is preliminary data.</text>
</comment>
<keyword evidence="4" id="KW-0997">Cell inner membrane</keyword>
<dbReference type="PANTHER" id="PTHR30012">
    <property type="entry name" value="GENERAL SECRETION PATHWAY PROTEIN"/>
    <property type="match status" value="1"/>
</dbReference>
<evidence type="ECO:0000256" key="5">
    <source>
        <dbReference type="ARBA" id="ARBA00022692"/>
    </source>
</evidence>
<evidence type="ECO:0000313" key="10">
    <source>
        <dbReference type="EMBL" id="HIW77726.1"/>
    </source>
</evidence>
<evidence type="ECO:0000256" key="8">
    <source>
        <dbReference type="SAM" id="Phobius"/>
    </source>
</evidence>
<accession>A0A9D1R067</accession>
<keyword evidence="3" id="KW-1003">Cell membrane</keyword>
<comment type="subcellular location">
    <subcellularLocation>
        <location evidence="1">Cell inner membrane</location>
        <topology evidence="1">Multi-pass membrane protein</topology>
    </subcellularLocation>
</comment>
<dbReference type="InterPro" id="IPR042094">
    <property type="entry name" value="T2SS_GspF_sf"/>
</dbReference>
<reference evidence="10" key="1">
    <citation type="journal article" date="2021" name="PeerJ">
        <title>Extensive microbial diversity within the chicken gut microbiome revealed by metagenomics and culture.</title>
        <authorList>
            <person name="Gilroy R."/>
            <person name="Ravi A."/>
            <person name="Getino M."/>
            <person name="Pursley I."/>
            <person name="Horton D.L."/>
            <person name="Alikhan N.F."/>
            <person name="Baker D."/>
            <person name="Gharbi K."/>
            <person name="Hall N."/>
            <person name="Watson M."/>
            <person name="Adriaenssens E.M."/>
            <person name="Foster-Nyarko E."/>
            <person name="Jarju S."/>
            <person name="Secka A."/>
            <person name="Antonio M."/>
            <person name="Oren A."/>
            <person name="Chaudhuri R.R."/>
            <person name="La Ragione R."/>
            <person name="Hildebrand F."/>
            <person name="Pallen M.J."/>
        </authorList>
    </citation>
    <scope>NUCLEOTIDE SEQUENCE</scope>
    <source>
        <strain evidence="10">ChiSxjej5B17-1746</strain>
    </source>
</reference>
<dbReference type="GO" id="GO:0005886">
    <property type="term" value="C:plasma membrane"/>
    <property type="evidence" value="ECO:0007669"/>
    <property type="project" value="UniProtKB-SubCell"/>
</dbReference>
<gene>
    <name evidence="10" type="ORF">H9874_01080</name>
</gene>
<feature type="domain" description="Type II secretion system protein GspF" evidence="9">
    <location>
        <begin position="74"/>
        <end position="197"/>
    </location>
</feature>
<dbReference type="AlphaFoldDB" id="A0A9D1R067"/>
<feature type="domain" description="Type II secretion system protein GspF" evidence="9">
    <location>
        <begin position="277"/>
        <end position="399"/>
    </location>
</feature>
<sequence>MADPKHTYVYRAINDEGVSLSGDIEADSPEQARQILLGRGLMPTEMTRQSGGLSNARFKKFFQKPVTYKQIILFSKQFRTLFNAGVPITQLLGILQTQTENPTLRAATADIAQQVSTGGTLYNAFRAHPDIFSPLYCAMIRAGEFSGSMGDVLDRLTYLLEHENKIRSDVKSALRYPKIVLITLAGAFVFLLNWVVPSFAKLFANTKIELPWPTRMALAMNTALSDYWYLVFGVAAGAFFAFRWWIRTPAGRYVWAKALLTVPLVGKVIQMSIMARFAAIFSILQRSGVSILDSLDILSETINNAALEREFSTIKEKLRAGAGIAEPLSRARYFTPLTINMVAVGERAGNLETMLEDLAAHYDEEVEYAVGEMTEAIGPILIVVLAAVVGFFALAIFMPMWD</sequence>
<evidence type="ECO:0000256" key="4">
    <source>
        <dbReference type="ARBA" id="ARBA00022519"/>
    </source>
</evidence>
<dbReference type="Pfam" id="PF00482">
    <property type="entry name" value="T2SSF"/>
    <property type="match status" value="2"/>
</dbReference>
<feature type="transmembrane region" description="Helical" evidence="8">
    <location>
        <begin position="376"/>
        <end position="397"/>
    </location>
</feature>
<protein>
    <submittedName>
        <fullName evidence="10">Type II secretion system F family protein</fullName>
    </submittedName>
</protein>
<feature type="transmembrane region" description="Helical" evidence="8">
    <location>
        <begin position="176"/>
        <end position="196"/>
    </location>
</feature>
<dbReference type="Gene3D" id="1.20.81.30">
    <property type="entry name" value="Type II secretion system (T2SS), domain F"/>
    <property type="match status" value="2"/>
</dbReference>
<dbReference type="PANTHER" id="PTHR30012:SF0">
    <property type="entry name" value="TYPE II SECRETION SYSTEM PROTEIN F-RELATED"/>
    <property type="match status" value="1"/>
</dbReference>
<keyword evidence="6 8" id="KW-1133">Transmembrane helix</keyword>